<gene>
    <name evidence="2" type="ORF">GRI43_03330</name>
</gene>
<name>A0A6I4V034_9SPHN</name>
<dbReference type="OrthoDB" id="7995990at2"/>
<dbReference type="AlphaFoldDB" id="A0A6I4V034"/>
<protein>
    <submittedName>
        <fullName evidence="2">DUF4365 domain-containing protein</fullName>
    </submittedName>
</protein>
<organism evidence="2 3">
    <name type="scientific">Pontixanthobacter luteolus</name>
    <dbReference type="NCBI Taxonomy" id="295089"/>
    <lineage>
        <taxon>Bacteria</taxon>
        <taxon>Pseudomonadati</taxon>
        <taxon>Pseudomonadota</taxon>
        <taxon>Alphaproteobacteria</taxon>
        <taxon>Sphingomonadales</taxon>
        <taxon>Erythrobacteraceae</taxon>
        <taxon>Pontixanthobacter</taxon>
    </lineage>
</organism>
<comment type="caution">
    <text evidence="2">The sequence shown here is derived from an EMBL/GenBank/DDBJ whole genome shotgun (WGS) entry which is preliminary data.</text>
</comment>
<sequence>MAHIQAVSGMAGTLLTAKPEYDYGVDGQFDSVIFREKRRVQSGLPLQFQAKASVNWEIKGGEVIYDLEGKTYNDLVSREPHETTLILILLCLPKNAVDWHLINSATTTLKTACYWDIITGTPLANENTTKRIKIPETQVFTPKALLELLKAEKLRRLGMVT</sequence>
<reference evidence="2 3" key="1">
    <citation type="submission" date="2019-12" db="EMBL/GenBank/DDBJ databases">
        <title>Genomic-based taxomic classification of the family Erythrobacteraceae.</title>
        <authorList>
            <person name="Xu L."/>
        </authorList>
    </citation>
    <scope>NUCLEOTIDE SEQUENCE [LARGE SCALE GENOMIC DNA]</scope>
    <source>
        <strain evidence="2 3">SW-109</strain>
    </source>
</reference>
<keyword evidence="3" id="KW-1185">Reference proteome</keyword>
<dbReference type="EMBL" id="WTYP01000001">
    <property type="protein sequence ID" value="MXP46426.1"/>
    <property type="molecule type" value="Genomic_DNA"/>
</dbReference>
<dbReference type="InterPro" id="IPR025375">
    <property type="entry name" value="DUF4365"/>
</dbReference>
<evidence type="ECO:0000259" key="1">
    <source>
        <dbReference type="Pfam" id="PF14280"/>
    </source>
</evidence>
<dbReference type="Proteomes" id="UP000471435">
    <property type="component" value="Unassembled WGS sequence"/>
</dbReference>
<proteinExistence type="predicted"/>
<accession>A0A6I4V034</accession>
<dbReference type="Pfam" id="PF14280">
    <property type="entry name" value="DUF4365"/>
    <property type="match status" value="1"/>
</dbReference>
<feature type="domain" description="DUF4365" evidence="1">
    <location>
        <begin position="6"/>
        <end position="149"/>
    </location>
</feature>
<evidence type="ECO:0000313" key="3">
    <source>
        <dbReference type="Proteomes" id="UP000471435"/>
    </source>
</evidence>
<evidence type="ECO:0000313" key="2">
    <source>
        <dbReference type="EMBL" id="MXP46426.1"/>
    </source>
</evidence>
<dbReference type="RefSeq" id="WP_160729659.1">
    <property type="nucleotide sequence ID" value="NZ_WTYP01000001.1"/>
</dbReference>